<keyword evidence="3 5" id="KW-1133">Transmembrane helix</keyword>
<accession>A0A8B9LCC6</accession>
<dbReference type="GO" id="GO:0005886">
    <property type="term" value="C:plasma membrane"/>
    <property type="evidence" value="ECO:0007669"/>
    <property type="project" value="TreeGrafter"/>
</dbReference>
<dbReference type="GeneID" id="103025837"/>
<comment type="subcellular location">
    <subcellularLocation>
        <location evidence="1">Membrane</location>
        <topology evidence="1">Multi-pass membrane protein</topology>
    </subcellularLocation>
</comment>
<evidence type="ECO:0000256" key="4">
    <source>
        <dbReference type="ARBA" id="ARBA00023136"/>
    </source>
</evidence>
<evidence type="ECO:0000313" key="6">
    <source>
        <dbReference type="Ensembl" id="ENSAMXP00005050285.1"/>
    </source>
</evidence>
<feature type="transmembrane region" description="Helical" evidence="5">
    <location>
        <begin position="276"/>
        <end position="295"/>
    </location>
</feature>
<sequence>MASDQMPPAGILDLDFRLGSVCLLFSSTLLCGFTLLWVLRGTGRCGLYSESRYRALDLLGCCAAGVFLASSLLNMVPSYMIGMTETFSNLGVTLRFPVPEFILAMGFLLVVVIEQVVLALKEQSGIYMTEKEALLVGSNVQPHDRHPQCSHQYSRTVQFKGRGFGGDADVSSLSTIRIFVLVFSLSLCSVFEGLAVGLQEASGQGLNLSLSLLFRKGLIALSLVIKLTQDQLRRVAVTTCLLLFSATCPLGAVLGISLRQTHTTPQYQLARSTLQGLAAGSFLYITVMEVLTYALSSSGQRISKVTLLLTGFTAVTVLLLCLN</sequence>
<feature type="transmembrane region" description="Helical" evidence="5">
    <location>
        <begin position="101"/>
        <end position="120"/>
    </location>
</feature>
<dbReference type="InterPro" id="IPR003689">
    <property type="entry name" value="ZIP"/>
</dbReference>
<organism evidence="6 7">
    <name type="scientific">Astyanax mexicanus</name>
    <name type="common">Blind cave fish</name>
    <name type="synonym">Astyanax fasciatus mexicanus</name>
    <dbReference type="NCBI Taxonomy" id="7994"/>
    <lineage>
        <taxon>Eukaryota</taxon>
        <taxon>Metazoa</taxon>
        <taxon>Chordata</taxon>
        <taxon>Craniata</taxon>
        <taxon>Vertebrata</taxon>
        <taxon>Euteleostomi</taxon>
        <taxon>Actinopterygii</taxon>
        <taxon>Neopterygii</taxon>
        <taxon>Teleostei</taxon>
        <taxon>Ostariophysi</taxon>
        <taxon>Characiformes</taxon>
        <taxon>Characoidei</taxon>
        <taxon>Acestrorhamphidae</taxon>
        <taxon>Acestrorhamphinae</taxon>
        <taxon>Astyanax</taxon>
    </lineage>
</organism>
<dbReference type="Ensembl" id="ENSAMXT00005054514.1">
    <property type="protein sequence ID" value="ENSAMXP00005050285.1"/>
    <property type="gene ID" value="ENSAMXG00005022852.1"/>
</dbReference>
<feature type="transmembrane region" description="Helical" evidence="5">
    <location>
        <begin position="58"/>
        <end position="81"/>
    </location>
</feature>
<evidence type="ECO:0000256" key="2">
    <source>
        <dbReference type="ARBA" id="ARBA00022692"/>
    </source>
</evidence>
<dbReference type="OMA" id="ESVWQES"/>
<gene>
    <name evidence="6" type="primary">LOC103025837</name>
</gene>
<dbReference type="Proteomes" id="UP000694621">
    <property type="component" value="Unplaced"/>
</dbReference>
<dbReference type="PANTHER" id="PTHR11040">
    <property type="entry name" value="ZINC/IRON TRANSPORTER"/>
    <property type="match status" value="1"/>
</dbReference>
<feature type="transmembrane region" description="Helical" evidence="5">
    <location>
        <begin position="235"/>
        <end position="256"/>
    </location>
</feature>
<evidence type="ECO:0000256" key="3">
    <source>
        <dbReference type="ARBA" id="ARBA00022989"/>
    </source>
</evidence>
<reference evidence="6" key="1">
    <citation type="submission" date="2025-08" db="UniProtKB">
        <authorList>
            <consortium name="Ensembl"/>
        </authorList>
    </citation>
    <scope>IDENTIFICATION</scope>
</reference>
<evidence type="ECO:0000256" key="1">
    <source>
        <dbReference type="ARBA" id="ARBA00004141"/>
    </source>
</evidence>
<feature type="transmembrane region" description="Helical" evidence="5">
    <location>
        <begin position="302"/>
        <end position="320"/>
    </location>
</feature>
<keyword evidence="2 5" id="KW-0812">Transmembrane</keyword>
<dbReference type="Pfam" id="PF02535">
    <property type="entry name" value="Zip"/>
    <property type="match status" value="1"/>
</dbReference>
<dbReference type="AlphaFoldDB" id="A0A8B9LCC6"/>
<name>A0A8B9LCC6_ASTMX</name>
<proteinExistence type="predicted"/>
<dbReference type="PANTHER" id="PTHR11040:SF58">
    <property type="entry name" value="ZINC TRANSPORTER ZIP1"/>
    <property type="match status" value="1"/>
</dbReference>
<evidence type="ECO:0000313" key="7">
    <source>
        <dbReference type="Proteomes" id="UP000694621"/>
    </source>
</evidence>
<dbReference type="KEGG" id="amex:103025837"/>
<protein>
    <submittedName>
        <fullName evidence="6">Zinc transporter ZIP1</fullName>
    </submittedName>
</protein>
<dbReference type="GO" id="GO:0005385">
    <property type="term" value="F:zinc ion transmembrane transporter activity"/>
    <property type="evidence" value="ECO:0007669"/>
    <property type="project" value="TreeGrafter"/>
</dbReference>
<feature type="transmembrane region" description="Helical" evidence="5">
    <location>
        <begin position="16"/>
        <end position="38"/>
    </location>
</feature>
<evidence type="ECO:0000256" key="5">
    <source>
        <dbReference type="SAM" id="Phobius"/>
    </source>
</evidence>
<keyword evidence="4 5" id="KW-0472">Membrane</keyword>
<feature type="transmembrane region" description="Helical" evidence="5">
    <location>
        <begin position="178"/>
        <end position="198"/>
    </location>
</feature>